<dbReference type="PATRIC" id="fig|279113.9.peg.243"/>
<dbReference type="Proteomes" id="UP000074561">
    <property type="component" value="Chromosome"/>
</dbReference>
<sequence>MKSPLSSEKDATIHDAHARGLTIVDTIKMIRERYQMSLGEAKNLVSNHSIWQDVVQASDSLKDDIEKLI</sequence>
<dbReference type="EMBL" id="CP013234">
    <property type="protein sequence ID" value="AMP02637.1"/>
    <property type="molecule type" value="Genomic_DNA"/>
</dbReference>
<accession>A0A127PXX5</accession>
<proteinExistence type="predicted"/>
<protein>
    <submittedName>
        <fullName evidence="1">Uncharacterized protein</fullName>
    </submittedName>
</protein>
<evidence type="ECO:0000313" key="1">
    <source>
        <dbReference type="EMBL" id="AMP02637.1"/>
    </source>
</evidence>
<dbReference type="KEGG" id="cpra:CPter91_0238"/>
<dbReference type="RefSeq" id="WP_150119598.1">
    <property type="nucleotide sequence ID" value="NZ_CP013234.1"/>
</dbReference>
<dbReference type="AlphaFoldDB" id="A0A127PXX5"/>
<gene>
    <name evidence="1" type="ORF">CPter91_0238</name>
</gene>
<reference evidence="1 2" key="1">
    <citation type="submission" date="2015-11" db="EMBL/GenBank/DDBJ databases">
        <title>Exploring the genomic traits of fungus-feeding bacterial genus Collimonas.</title>
        <authorList>
            <person name="Song C."/>
            <person name="Schmidt R."/>
            <person name="de Jager V."/>
            <person name="Krzyzanowska D."/>
            <person name="Jongedijk E."/>
            <person name="Cankar K."/>
            <person name="Beekwilder J."/>
            <person name="van Veen A."/>
            <person name="de Boer W."/>
            <person name="van Veen J.A."/>
            <person name="Garbeva P."/>
        </authorList>
    </citation>
    <scope>NUCLEOTIDE SEQUENCE [LARGE SCALE GENOMIC DNA]</scope>
    <source>
        <strain evidence="1 2">Ter91</strain>
    </source>
</reference>
<evidence type="ECO:0000313" key="2">
    <source>
        <dbReference type="Proteomes" id="UP000074561"/>
    </source>
</evidence>
<organism evidence="1 2">
    <name type="scientific">Collimonas pratensis</name>
    <dbReference type="NCBI Taxonomy" id="279113"/>
    <lineage>
        <taxon>Bacteria</taxon>
        <taxon>Pseudomonadati</taxon>
        <taxon>Pseudomonadota</taxon>
        <taxon>Betaproteobacteria</taxon>
        <taxon>Burkholderiales</taxon>
        <taxon>Oxalobacteraceae</taxon>
        <taxon>Collimonas</taxon>
    </lineage>
</organism>
<dbReference type="OrthoDB" id="9881394at2"/>
<name>A0A127PXX5_9BURK</name>